<gene>
    <name evidence="1" type="ORF">PEVE_00013977</name>
</gene>
<evidence type="ECO:0000313" key="2">
    <source>
        <dbReference type="Proteomes" id="UP001159427"/>
    </source>
</evidence>
<accession>A0ABN8RV60</accession>
<protein>
    <recommendedName>
        <fullName evidence="3">C2H2-type domain-containing protein</fullName>
    </recommendedName>
</protein>
<proteinExistence type="predicted"/>
<reference evidence="1 2" key="1">
    <citation type="submission" date="2022-05" db="EMBL/GenBank/DDBJ databases">
        <authorList>
            <consortium name="Genoscope - CEA"/>
            <person name="William W."/>
        </authorList>
    </citation>
    <scope>NUCLEOTIDE SEQUENCE [LARGE SCALE GENOMIC DNA]</scope>
</reference>
<keyword evidence="2" id="KW-1185">Reference proteome</keyword>
<dbReference type="EMBL" id="CALNXI010002041">
    <property type="protein sequence ID" value="CAH3182009.1"/>
    <property type="molecule type" value="Genomic_DNA"/>
</dbReference>
<comment type="caution">
    <text evidence="1">The sequence shown here is derived from an EMBL/GenBank/DDBJ whole genome shotgun (WGS) entry which is preliminary data.</text>
</comment>
<evidence type="ECO:0008006" key="3">
    <source>
        <dbReference type="Google" id="ProtNLM"/>
    </source>
</evidence>
<sequence>MPNIETASNFLETLNKAHSSIKFTMETICNGMLPFLGIQLLNRSPQIETKVFVTSSDLYHQLKRRTTQFDSSGLPFKDQISADIVKEQLKDLSLKVNTTIKPVFASGKIEQELNVKEANPPIVNEQCVVYNFQCDLCDAGYVGYTCGHFHNHVKGHKQQSSATGKHYKTIPRDLLKRFQVVKKCRNKFDCLVYEMLFIRTLHVQPNLNVQSDSICAKVFS</sequence>
<dbReference type="Proteomes" id="UP001159427">
    <property type="component" value="Unassembled WGS sequence"/>
</dbReference>
<organism evidence="1 2">
    <name type="scientific">Porites evermanni</name>
    <dbReference type="NCBI Taxonomy" id="104178"/>
    <lineage>
        <taxon>Eukaryota</taxon>
        <taxon>Metazoa</taxon>
        <taxon>Cnidaria</taxon>
        <taxon>Anthozoa</taxon>
        <taxon>Hexacorallia</taxon>
        <taxon>Scleractinia</taxon>
        <taxon>Fungiina</taxon>
        <taxon>Poritidae</taxon>
        <taxon>Porites</taxon>
    </lineage>
</organism>
<name>A0ABN8RV60_9CNID</name>
<evidence type="ECO:0000313" key="1">
    <source>
        <dbReference type="EMBL" id="CAH3182009.1"/>
    </source>
</evidence>